<gene>
    <name evidence="3" type="ORF">AK812_SmicGene20917</name>
</gene>
<reference evidence="3 4" key="1">
    <citation type="submission" date="2016-02" db="EMBL/GenBank/DDBJ databases">
        <title>Genome analysis of coral dinoflagellate symbionts highlights evolutionary adaptations to a symbiotic lifestyle.</title>
        <authorList>
            <person name="Aranda M."/>
            <person name="Li Y."/>
            <person name="Liew Y.J."/>
            <person name="Baumgarten S."/>
            <person name="Simakov O."/>
            <person name="Wilson M."/>
            <person name="Piel J."/>
            <person name="Ashoor H."/>
            <person name="Bougouffa S."/>
            <person name="Bajic V.B."/>
            <person name="Ryu T."/>
            <person name="Ravasi T."/>
            <person name="Bayer T."/>
            <person name="Micklem G."/>
            <person name="Kim H."/>
            <person name="Bhak J."/>
            <person name="Lajeunesse T.C."/>
            <person name="Voolstra C.R."/>
        </authorList>
    </citation>
    <scope>NUCLEOTIDE SEQUENCE [LARGE SCALE GENOMIC DNA]</scope>
    <source>
        <strain evidence="3 4">CCMP2467</strain>
    </source>
</reference>
<sequence>MLPPLFFGSDSDVTEVYKLHYALHDDAAPEINAHLAEERELLTISSSSSTQGRELTIKKRGVRAPDHLLLPLLFNTGKTAYDQEERASLYPHASEPNALQNKWVVVNDVKDDEPEPLAIFMGQQPSASEDGSLDSFQVFDTHAAGSEDLVAFVQGLDSGRLVLMGVRDEASSTISNAAAQGSDGSRISAVRLDHDDVIDNGGSLPFVARLLHKLVFNHWTSLQEFFRQQQVIDTNKDGVLSQEACCKVHEFENFLTRPAEEGLTASPEPAAIAKDENDSENVPSMQALLAQSDNDYLEEHELSLSPQPAAVAEDDKDKEDVPSMQAMLAQIDNDNLEEHQLTASPELAAVAKARLTELVGETPG</sequence>
<dbReference type="OrthoDB" id="440755at2759"/>
<protein>
    <recommendedName>
        <fullName evidence="2">ILEI/PANDER domain-containing protein</fullName>
    </recommendedName>
</protein>
<dbReference type="Pfam" id="PF15711">
    <property type="entry name" value="ILEI"/>
    <property type="match status" value="1"/>
</dbReference>
<dbReference type="Proteomes" id="UP000186817">
    <property type="component" value="Unassembled WGS sequence"/>
</dbReference>
<proteinExistence type="predicted"/>
<dbReference type="AlphaFoldDB" id="A0A1Q9DNP7"/>
<evidence type="ECO:0000313" key="4">
    <source>
        <dbReference type="Proteomes" id="UP000186817"/>
    </source>
</evidence>
<comment type="caution">
    <text evidence="3">The sequence shown here is derived from an EMBL/GenBank/DDBJ whole genome shotgun (WGS) entry which is preliminary data.</text>
</comment>
<evidence type="ECO:0000256" key="1">
    <source>
        <dbReference type="SAM" id="MobiDB-lite"/>
    </source>
</evidence>
<keyword evidence="4" id="KW-1185">Reference proteome</keyword>
<dbReference type="EMBL" id="LSRX01000455">
    <property type="protein sequence ID" value="OLP96785.1"/>
    <property type="molecule type" value="Genomic_DNA"/>
</dbReference>
<feature type="region of interest" description="Disordered" evidence="1">
    <location>
        <begin position="299"/>
        <end position="321"/>
    </location>
</feature>
<dbReference type="InterPro" id="IPR039477">
    <property type="entry name" value="ILEI/PANDER_dom"/>
</dbReference>
<evidence type="ECO:0000259" key="2">
    <source>
        <dbReference type="Pfam" id="PF15711"/>
    </source>
</evidence>
<name>A0A1Q9DNP7_SYMMI</name>
<organism evidence="3 4">
    <name type="scientific">Symbiodinium microadriaticum</name>
    <name type="common">Dinoflagellate</name>
    <name type="synonym">Zooxanthella microadriatica</name>
    <dbReference type="NCBI Taxonomy" id="2951"/>
    <lineage>
        <taxon>Eukaryota</taxon>
        <taxon>Sar</taxon>
        <taxon>Alveolata</taxon>
        <taxon>Dinophyceae</taxon>
        <taxon>Suessiales</taxon>
        <taxon>Symbiodiniaceae</taxon>
        <taxon>Symbiodinium</taxon>
    </lineage>
</organism>
<evidence type="ECO:0000313" key="3">
    <source>
        <dbReference type="EMBL" id="OLP96785.1"/>
    </source>
</evidence>
<feature type="domain" description="ILEI/PANDER" evidence="2">
    <location>
        <begin position="129"/>
        <end position="179"/>
    </location>
</feature>
<accession>A0A1Q9DNP7</accession>